<evidence type="ECO:0000313" key="3">
    <source>
        <dbReference type="Proteomes" id="UP000305067"/>
    </source>
</evidence>
<proteinExistence type="predicted"/>
<dbReference type="EMBL" id="ML178859">
    <property type="protein sequence ID" value="TFK96474.1"/>
    <property type="molecule type" value="Genomic_DNA"/>
</dbReference>
<feature type="region of interest" description="Disordered" evidence="1">
    <location>
        <begin position="51"/>
        <end position="75"/>
    </location>
</feature>
<organism evidence="2 3">
    <name type="scientific">Pterulicium gracile</name>
    <dbReference type="NCBI Taxonomy" id="1884261"/>
    <lineage>
        <taxon>Eukaryota</taxon>
        <taxon>Fungi</taxon>
        <taxon>Dikarya</taxon>
        <taxon>Basidiomycota</taxon>
        <taxon>Agaricomycotina</taxon>
        <taxon>Agaricomycetes</taxon>
        <taxon>Agaricomycetidae</taxon>
        <taxon>Agaricales</taxon>
        <taxon>Pleurotineae</taxon>
        <taxon>Pterulaceae</taxon>
        <taxon>Pterulicium</taxon>
    </lineage>
</organism>
<sequence>MQKPRLYLLNCPSRCQHKPRLDHDHPHNLQLRPIGLEEDLHLQVHHRFEPFKSSNDRSGSKLLGRASYRFSPRLR</sequence>
<reference evidence="2 3" key="1">
    <citation type="journal article" date="2019" name="Nat. Ecol. Evol.">
        <title>Megaphylogeny resolves global patterns of mushroom evolution.</title>
        <authorList>
            <person name="Varga T."/>
            <person name="Krizsan K."/>
            <person name="Foldi C."/>
            <person name="Dima B."/>
            <person name="Sanchez-Garcia M."/>
            <person name="Sanchez-Ramirez S."/>
            <person name="Szollosi G.J."/>
            <person name="Szarkandi J.G."/>
            <person name="Papp V."/>
            <person name="Albert L."/>
            <person name="Andreopoulos W."/>
            <person name="Angelini C."/>
            <person name="Antonin V."/>
            <person name="Barry K.W."/>
            <person name="Bougher N.L."/>
            <person name="Buchanan P."/>
            <person name="Buyck B."/>
            <person name="Bense V."/>
            <person name="Catcheside P."/>
            <person name="Chovatia M."/>
            <person name="Cooper J."/>
            <person name="Damon W."/>
            <person name="Desjardin D."/>
            <person name="Finy P."/>
            <person name="Geml J."/>
            <person name="Haridas S."/>
            <person name="Hughes K."/>
            <person name="Justo A."/>
            <person name="Karasinski D."/>
            <person name="Kautmanova I."/>
            <person name="Kiss B."/>
            <person name="Kocsube S."/>
            <person name="Kotiranta H."/>
            <person name="LaButti K.M."/>
            <person name="Lechner B.E."/>
            <person name="Liimatainen K."/>
            <person name="Lipzen A."/>
            <person name="Lukacs Z."/>
            <person name="Mihaltcheva S."/>
            <person name="Morgado L.N."/>
            <person name="Niskanen T."/>
            <person name="Noordeloos M.E."/>
            <person name="Ohm R.A."/>
            <person name="Ortiz-Santana B."/>
            <person name="Ovrebo C."/>
            <person name="Racz N."/>
            <person name="Riley R."/>
            <person name="Savchenko A."/>
            <person name="Shiryaev A."/>
            <person name="Soop K."/>
            <person name="Spirin V."/>
            <person name="Szebenyi C."/>
            <person name="Tomsovsky M."/>
            <person name="Tulloss R.E."/>
            <person name="Uehling J."/>
            <person name="Grigoriev I.V."/>
            <person name="Vagvolgyi C."/>
            <person name="Papp T."/>
            <person name="Martin F.M."/>
            <person name="Miettinen O."/>
            <person name="Hibbett D.S."/>
            <person name="Nagy L.G."/>
        </authorList>
    </citation>
    <scope>NUCLEOTIDE SEQUENCE [LARGE SCALE GENOMIC DNA]</scope>
    <source>
        <strain evidence="2 3">CBS 309.79</strain>
    </source>
</reference>
<name>A0A5C3Q315_9AGAR</name>
<evidence type="ECO:0000313" key="2">
    <source>
        <dbReference type="EMBL" id="TFK96474.1"/>
    </source>
</evidence>
<accession>A0A5C3Q315</accession>
<gene>
    <name evidence="2" type="ORF">BDV98DRAFT_575993</name>
</gene>
<dbReference type="AlphaFoldDB" id="A0A5C3Q315"/>
<dbReference type="Proteomes" id="UP000305067">
    <property type="component" value="Unassembled WGS sequence"/>
</dbReference>
<protein>
    <submittedName>
        <fullName evidence="2">Uncharacterized protein</fullName>
    </submittedName>
</protein>
<evidence type="ECO:0000256" key="1">
    <source>
        <dbReference type="SAM" id="MobiDB-lite"/>
    </source>
</evidence>
<keyword evidence="3" id="KW-1185">Reference proteome</keyword>